<protein>
    <recommendedName>
        <fullName evidence="1">JmjC domain-containing protein</fullName>
    </recommendedName>
</protein>
<proteinExistence type="predicted"/>
<gene>
    <name evidence="2" type="ORF">GCM10007853_21310</name>
</gene>
<evidence type="ECO:0000259" key="1">
    <source>
        <dbReference type="PROSITE" id="PS51184"/>
    </source>
</evidence>
<dbReference type="Gene3D" id="2.60.120.650">
    <property type="entry name" value="Cupin"/>
    <property type="match status" value="1"/>
</dbReference>
<reference evidence="2" key="1">
    <citation type="journal article" date="2014" name="Int. J. Syst. Evol. Microbiol.">
        <title>Complete genome of a new Firmicutes species belonging to the dominant human colonic microbiota ('Ruminococcus bicirculans') reveals two chromosomes and a selective capacity to utilize plant glucans.</title>
        <authorList>
            <consortium name="NISC Comparative Sequencing Program"/>
            <person name="Wegmann U."/>
            <person name="Louis P."/>
            <person name="Goesmann A."/>
            <person name="Henrissat B."/>
            <person name="Duncan S.H."/>
            <person name="Flint H.J."/>
        </authorList>
    </citation>
    <scope>NUCLEOTIDE SEQUENCE</scope>
    <source>
        <strain evidence="2">NBRC 108219</strain>
    </source>
</reference>
<dbReference type="InterPro" id="IPR003347">
    <property type="entry name" value="JmjC_dom"/>
</dbReference>
<accession>A0ABQ5VB89</accession>
<keyword evidence="3" id="KW-1185">Reference proteome</keyword>
<comment type="caution">
    <text evidence="2">The sequence shown here is derived from an EMBL/GenBank/DDBJ whole genome shotgun (WGS) entry which is preliminary data.</text>
</comment>
<dbReference type="EMBL" id="BSNK01000002">
    <property type="protein sequence ID" value="GLQ24257.1"/>
    <property type="molecule type" value="Genomic_DNA"/>
</dbReference>
<reference evidence="2" key="2">
    <citation type="submission" date="2023-01" db="EMBL/GenBank/DDBJ databases">
        <title>Draft genome sequence of Algimonas ampicilliniresistens strain NBRC 108219.</title>
        <authorList>
            <person name="Sun Q."/>
            <person name="Mori K."/>
        </authorList>
    </citation>
    <scope>NUCLEOTIDE SEQUENCE</scope>
    <source>
        <strain evidence="2">NBRC 108219</strain>
    </source>
</reference>
<feature type="domain" description="JmjC" evidence="1">
    <location>
        <begin position="106"/>
        <end position="256"/>
    </location>
</feature>
<dbReference type="PANTHER" id="PTHR12461:SF105">
    <property type="entry name" value="HYPOXIA-INDUCIBLE FACTOR 1-ALPHA INHIBITOR"/>
    <property type="match status" value="1"/>
</dbReference>
<dbReference type="PANTHER" id="PTHR12461">
    <property type="entry name" value="HYPOXIA-INDUCIBLE FACTOR 1 ALPHA INHIBITOR-RELATED"/>
    <property type="match status" value="1"/>
</dbReference>
<dbReference type="InterPro" id="IPR041667">
    <property type="entry name" value="Cupin_8"/>
</dbReference>
<dbReference type="SMART" id="SM00558">
    <property type="entry name" value="JmjC"/>
    <property type="match status" value="1"/>
</dbReference>
<sequence>MPKGRVLPVREFTPDTFDAAIIKSMSRRETFPIVIRGFADPDLLTLENLSSNYGNAMVPVHPNANLKSGAIYRSLTHRPLADVIEDIESGKSIYTVAATEIFGAYPELSEHTQTSRIEKIAQVDIIKDEFFIGAAKTGSNFHAAPADNYFLMVQGRKLWRLIDPRNSLAMYPTFGRQRESAAVISPITSKDYDPGQYPLFEKIDMYEVELQPGDLLYNPTMWWHEVENLDATIGAPHRVVPRSRYDFTGLIILLRMATFKYYTAAFRDLIRGKNSKVAELSDTQVMTTYGGQPKKTL</sequence>
<name>A0ABQ5VB89_9PROT</name>
<evidence type="ECO:0000313" key="2">
    <source>
        <dbReference type="EMBL" id="GLQ24257.1"/>
    </source>
</evidence>
<dbReference type="Proteomes" id="UP001161391">
    <property type="component" value="Unassembled WGS sequence"/>
</dbReference>
<organism evidence="2 3">
    <name type="scientific">Algimonas ampicilliniresistens</name>
    <dbReference type="NCBI Taxonomy" id="1298735"/>
    <lineage>
        <taxon>Bacteria</taxon>
        <taxon>Pseudomonadati</taxon>
        <taxon>Pseudomonadota</taxon>
        <taxon>Alphaproteobacteria</taxon>
        <taxon>Maricaulales</taxon>
        <taxon>Robiginitomaculaceae</taxon>
        <taxon>Algimonas</taxon>
    </lineage>
</organism>
<dbReference type="PROSITE" id="PS51184">
    <property type="entry name" value="JMJC"/>
    <property type="match status" value="1"/>
</dbReference>
<dbReference type="SUPFAM" id="SSF51197">
    <property type="entry name" value="Clavaminate synthase-like"/>
    <property type="match status" value="1"/>
</dbReference>
<evidence type="ECO:0000313" key="3">
    <source>
        <dbReference type="Proteomes" id="UP001161391"/>
    </source>
</evidence>
<dbReference type="Pfam" id="PF13621">
    <property type="entry name" value="Cupin_8"/>
    <property type="match status" value="1"/>
</dbReference>